<evidence type="ECO:0000259" key="6">
    <source>
        <dbReference type="Pfam" id="PF04932"/>
    </source>
</evidence>
<dbReference type="Proteomes" id="UP000050509">
    <property type="component" value="Unassembled WGS sequence"/>
</dbReference>
<keyword evidence="2 5" id="KW-0812">Transmembrane</keyword>
<keyword evidence="3 5" id="KW-1133">Transmembrane helix</keyword>
<dbReference type="EMBL" id="LJCR01000912">
    <property type="protein sequence ID" value="KPV51438.1"/>
    <property type="molecule type" value="Genomic_DNA"/>
</dbReference>
<proteinExistence type="predicted"/>
<reference evidence="7 8" key="1">
    <citation type="submission" date="2015-09" db="EMBL/GenBank/DDBJ databases">
        <title>Draft genome sequence of Kouleothrix aurantiaca JCM 19913.</title>
        <authorList>
            <person name="Hemp J."/>
        </authorList>
    </citation>
    <scope>NUCLEOTIDE SEQUENCE [LARGE SCALE GENOMIC DNA]</scope>
    <source>
        <strain evidence="7 8">COM-B</strain>
    </source>
</reference>
<feature type="domain" description="O-antigen ligase-related" evidence="6">
    <location>
        <begin position="14"/>
        <end position="93"/>
    </location>
</feature>
<accession>A0A0P9D802</accession>
<comment type="subcellular location">
    <subcellularLocation>
        <location evidence="1">Membrane</location>
        <topology evidence="1">Multi-pass membrane protein</topology>
    </subcellularLocation>
</comment>
<dbReference type="InterPro" id="IPR007016">
    <property type="entry name" value="O-antigen_ligase-rel_domated"/>
</dbReference>
<evidence type="ECO:0000313" key="8">
    <source>
        <dbReference type="Proteomes" id="UP000050509"/>
    </source>
</evidence>
<sequence length="154" mass="16736">AVVLGGRALSLRGDVRGGSTPVRLLLWEEALGYIRLHPLGIGLDQFVTYHDPKSGLSLIDPALIGSSEQFAAHPHNLLLDIWLRLGPLGLLAFGWLLSRFFRSATRPERAPLLLGALATMVAALAHGLVDNFYFVSDLAIVFWLLIALGESDRA</sequence>
<name>A0A0P9D802_9CHLR</name>
<gene>
    <name evidence="7" type="ORF">SE17_21155</name>
</gene>
<evidence type="ECO:0000256" key="4">
    <source>
        <dbReference type="ARBA" id="ARBA00023136"/>
    </source>
</evidence>
<dbReference type="PANTHER" id="PTHR37422:SF13">
    <property type="entry name" value="LIPOPOLYSACCHARIDE BIOSYNTHESIS PROTEIN PA4999-RELATED"/>
    <property type="match status" value="1"/>
</dbReference>
<protein>
    <submittedName>
        <fullName evidence="7">Polymerase</fullName>
    </submittedName>
</protein>
<feature type="non-terminal residue" evidence="7">
    <location>
        <position position="1"/>
    </location>
</feature>
<dbReference type="PANTHER" id="PTHR37422">
    <property type="entry name" value="TEICHURONIC ACID BIOSYNTHESIS PROTEIN TUAE"/>
    <property type="match status" value="1"/>
</dbReference>
<keyword evidence="8" id="KW-1185">Reference proteome</keyword>
<evidence type="ECO:0000256" key="2">
    <source>
        <dbReference type="ARBA" id="ARBA00022692"/>
    </source>
</evidence>
<dbReference type="Pfam" id="PF04932">
    <property type="entry name" value="Wzy_C"/>
    <property type="match status" value="1"/>
</dbReference>
<organism evidence="7 8">
    <name type="scientific">Kouleothrix aurantiaca</name>
    <dbReference type="NCBI Taxonomy" id="186479"/>
    <lineage>
        <taxon>Bacteria</taxon>
        <taxon>Bacillati</taxon>
        <taxon>Chloroflexota</taxon>
        <taxon>Chloroflexia</taxon>
        <taxon>Chloroflexales</taxon>
        <taxon>Roseiflexineae</taxon>
        <taxon>Roseiflexaceae</taxon>
        <taxon>Kouleothrix</taxon>
    </lineage>
</organism>
<evidence type="ECO:0000256" key="1">
    <source>
        <dbReference type="ARBA" id="ARBA00004141"/>
    </source>
</evidence>
<dbReference type="AlphaFoldDB" id="A0A0P9D802"/>
<keyword evidence="4 5" id="KW-0472">Membrane</keyword>
<evidence type="ECO:0000256" key="5">
    <source>
        <dbReference type="SAM" id="Phobius"/>
    </source>
</evidence>
<dbReference type="GO" id="GO:0016020">
    <property type="term" value="C:membrane"/>
    <property type="evidence" value="ECO:0007669"/>
    <property type="project" value="UniProtKB-SubCell"/>
</dbReference>
<feature type="transmembrane region" description="Helical" evidence="5">
    <location>
        <begin position="132"/>
        <end position="149"/>
    </location>
</feature>
<comment type="caution">
    <text evidence="7">The sequence shown here is derived from an EMBL/GenBank/DDBJ whole genome shotgun (WGS) entry which is preliminary data.</text>
</comment>
<feature type="transmembrane region" description="Helical" evidence="5">
    <location>
        <begin position="110"/>
        <end position="126"/>
    </location>
</feature>
<evidence type="ECO:0000313" key="7">
    <source>
        <dbReference type="EMBL" id="KPV51438.1"/>
    </source>
</evidence>
<feature type="transmembrane region" description="Helical" evidence="5">
    <location>
        <begin position="81"/>
        <end position="98"/>
    </location>
</feature>
<evidence type="ECO:0000256" key="3">
    <source>
        <dbReference type="ARBA" id="ARBA00022989"/>
    </source>
</evidence>
<dbReference type="PATRIC" id="fig|186479.3.peg.10773"/>
<dbReference type="InterPro" id="IPR051533">
    <property type="entry name" value="WaaL-like"/>
</dbReference>